<proteinExistence type="predicted"/>
<feature type="region of interest" description="Disordered" evidence="1">
    <location>
        <begin position="61"/>
        <end position="87"/>
    </location>
</feature>
<evidence type="ECO:0000313" key="3">
    <source>
        <dbReference type="Proteomes" id="UP000762676"/>
    </source>
</evidence>
<evidence type="ECO:0000256" key="1">
    <source>
        <dbReference type="SAM" id="MobiDB-lite"/>
    </source>
</evidence>
<accession>A0AAV4II46</accession>
<evidence type="ECO:0000313" key="2">
    <source>
        <dbReference type="EMBL" id="GFS08858.1"/>
    </source>
</evidence>
<dbReference type="Proteomes" id="UP000762676">
    <property type="component" value="Unassembled WGS sequence"/>
</dbReference>
<gene>
    <name evidence="2" type="ORF">ElyMa_004768000</name>
</gene>
<sequence>MIAITTPATTPTTTEITAITTPATTNNNNNTTNKNNYNVTPTAISTATIATLAKAITKPTPTKATVCSQHNNNNNNNNNSSSSNTLYSSNNFSYQNTFRILYIKLCALEPQLDAQTSNQNYL</sequence>
<keyword evidence="3" id="KW-1185">Reference proteome</keyword>
<protein>
    <submittedName>
        <fullName evidence="2">Uncharacterized protein</fullName>
    </submittedName>
</protein>
<name>A0AAV4II46_9GAST</name>
<reference evidence="2 3" key="1">
    <citation type="journal article" date="2021" name="Elife">
        <title>Chloroplast acquisition without the gene transfer in kleptoplastic sea slugs, Plakobranchus ocellatus.</title>
        <authorList>
            <person name="Maeda T."/>
            <person name="Takahashi S."/>
            <person name="Yoshida T."/>
            <person name="Shimamura S."/>
            <person name="Takaki Y."/>
            <person name="Nagai Y."/>
            <person name="Toyoda A."/>
            <person name="Suzuki Y."/>
            <person name="Arimoto A."/>
            <person name="Ishii H."/>
            <person name="Satoh N."/>
            <person name="Nishiyama T."/>
            <person name="Hasebe M."/>
            <person name="Maruyama T."/>
            <person name="Minagawa J."/>
            <person name="Obokata J."/>
            <person name="Shigenobu S."/>
        </authorList>
    </citation>
    <scope>NUCLEOTIDE SEQUENCE [LARGE SCALE GENOMIC DNA]</scope>
</reference>
<dbReference type="AlphaFoldDB" id="A0AAV4II46"/>
<dbReference type="EMBL" id="BMAT01009563">
    <property type="protein sequence ID" value="GFS08858.1"/>
    <property type="molecule type" value="Genomic_DNA"/>
</dbReference>
<comment type="caution">
    <text evidence="2">The sequence shown here is derived from an EMBL/GenBank/DDBJ whole genome shotgun (WGS) entry which is preliminary data.</text>
</comment>
<organism evidence="2 3">
    <name type="scientific">Elysia marginata</name>
    <dbReference type="NCBI Taxonomy" id="1093978"/>
    <lineage>
        <taxon>Eukaryota</taxon>
        <taxon>Metazoa</taxon>
        <taxon>Spiralia</taxon>
        <taxon>Lophotrochozoa</taxon>
        <taxon>Mollusca</taxon>
        <taxon>Gastropoda</taxon>
        <taxon>Heterobranchia</taxon>
        <taxon>Euthyneura</taxon>
        <taxon>Panpulmonata</taxon>
        <taxon>Sacoglossa</taxon>
        <taxon>Placobranchoidea</taxon>
        <taxon>Plakobranchidae</taxon>
        <taxon>Elysia</taxon>
    </lineage>
</organism>